<evidence type="ECO:0000313" key="2">
    <source>
        <dbReference type="EMBL" id="BDZ44623.1"/>
    </source>
</evidence>
<feature type="domain" description="KANL3/Tex30 alpha/beta hydrolase-like" evidence="1">
    <location>
        <begin position="10"/>
        <end position="137"/>
    </location>
</feature>
<dbReference type="InterPro" id="IPR026555">
    <property type="entry name" value="NSL3/Tex30"/>
</dbReference>
<proteinExistence type="predicted"/>
<reference evidence="3" key="1">
    <citation type="journal article" date="2019" name="Int. J. Syst. Evol. Microbiol.">
        <title>The Global Catalogue of Microorganisms (GCM) 10K type strain sequencing project: providing services to taxonomists for standard genome sequencing and annotation.</title>
        <authorList>
            <consortium name="The Broad Institute Genomics Platform"/>
            <consortium name="The Broad Institute Genome Sequencing Center for Infectious Disease"/>
            <person name="Wu L."/>
            <person name="Ma J."/>
        </authorList>
    </citation>
    <scope>NUCLEOTIDE SEQUENCE [LARGE SCALE GENOMIC DNA]</scope>
    <source>
        <strain evidence="3">NBRC 108725</strain>
    </source>
</reference>
<dbReference type="InterPro" id="IPR046879">
    <property type="entry name" value="KANL3/Tex30_Abhydrolase"/>
</dbReference>
<evidence type="ECO:0000259" key="1">
    <source>
        <dbReference type="Pfam" id="PF20408"/>
    </source>
</evidence>
<keyword evidence="3" id="KW-1185">Reference proteome</keyword>
<organism evidence="2 3">
    <name type="scientific">Naasia aerilata</name>
    <dbReference type="NCBI Taxonomy" id="1162966"/>
    <lineage>
        <taxon>Bacteria</taxon>
        <taxon>Bacillati</taxon>
        <taxon>Actinomycetota</taxon>
        <taxon>Actinomycetes</taxon>
        <taxon>Micrococcales</taxon>
        <taxon>Microbacteriaceae</taxon>
        <taxon>Naasia</taxon>
    </lineage>
</organism>
<dbReference type="Gene3D" id="3.40.50.1820">
    <property type="entry name" value="alpha/beta hydrolase"/>
    <property type="match status" value="1"/>
</dbReference>
<protein>
    <recommendedName>
        <fullName evidence="1">KANL3/Tex30 alpha/beta hydrolase-like domain-containing protein</fullName>
    </recommendedName>
</protein>
<dbReference type="InterPro" id="IPR029058">
    <property type="entry name" value="AB_hydrolase_fold"/>
</dbReference>
<accession>A0ABM8G8U8</accession>
<dbReference type="Pfam" id="PF20408">
    <property type="entry name" value="Abhydrolase_11"/>
    <property type="match status" value="1"/>
</dbReference>
<dbReference type="RefSeq" id="WP_286278062.1">
    <property type="nucleotide sequence ID" value="NZ_AP027731.1"/>
</dbReference>
<name>A0ABM8G8U8_9MICO</name>
<gene>
    <name evidence="2" type="ORF">GCM10025866_05320</name>
</gene>
<evidence type="ECO:0000313" key="3">
    <source>
        <dbReference type="Proteomes" id="UP001321498"/>
    </source>
</evidence>
<sequence length="145" mass="14741">MLDAAWLESAAAVTELAAGAPLLVGGRSAGARVACRTSAAVGAVGVVCLAFPLHPPAHPERSRLEELLTPSVPVLVLQGDRDTFGSAGLVEQEAADRPGIQVVPVPGADHGMRVLKASPLPQREVAALVVSTVAAFADRILAAGR</sequence>
<dbReference type="PANTHER" id="PTHR13136">
    <property type="entry name" value="TESTIS DEVELOPMENT PROTEIN PRTD"/>
    <property type="match status" value="1"/>
</dbReference>
<dbReference type="PANTHER" id="PTHR13136:SF11">
    <property type="entry name" value="TESTIS-EXPRESSED PROTEIN 30"/>
    <property type="match status" value="1"/>
</dbReference>
<dbReference type="Proteomes" id="UP001321498">
    <property type="component" value="Chromosome"/>
</dbReference>
<dbReference type="SUPFAM" id="SSF53474">
    <property type="entry name" value="alpha/beta-Hydrolases"/>
    <property type="match status" value="1"/>
</dbReference>
<dbReference type="EMBL" id="AP027731">
    <property type="protein sequence ID" value="BDZ44623.1"/>
    <property type="molecule type" value="Genomic_DNA"/>
</dbReference>